<name>A0A9P9AI67_9HYPO</name>
<feature type="region of interest" description="Disordered" evidence="1">
    <location>
        <begin position="1"/>
        <end position="22"/>
    </location>
</feature>
<keyword evidence="3" id="KW-1185">Reference proteome</keyword>
<evidence type="ECO:0000256" key="1">
    <source>
        <dbReference type="SAM" id="MobiDB-lite"/>
    </source>
</evidence>
<evidence type="ECO:0000313" key="3">
    <source>
        <dbReference type="Proteomes" id="UP000777438"/>
    </source>
</evidence>
<evidence type="ECO:0000313" key="2">
    <source>
        <dbReference type="EMBL" id="KAH6873844.1"/>
    </source>
</evidence>
<dbReference type="AlphaFoldDB" id="A0A9P9AI67"/>
<reference evidence="2 3" key="1">
    <citation type="journal article" date="2021" name="Nat. Commun.">
        <title>Genetic determinants of endophytism in the Arabidopsis root mycobiome.</title>
        <authorList>
            <person name="Mesny F."/>
            <person name="Miyauchi S."/>
            <person name="Thiergart T."/>
            <person name="Pickel B."/>
            <person name="Atanasova L."/>
            <person name="Karlsson M."/>
            <person name="Huettel B."/>
            <person name="Barry K.W."/>
            <person name="Haridas S."/>
            <person name="Chen C."/>
            <person name="Bauer D."/>
            <person name="Andreopoulos W."/>
            <person name="Pangilinan J."/>
            <person name="LaButti K."/>
            <person name="Riley R."/>
            <person name="Lipzen A."/>
            <person name="Clum A."/>
            <person name="Drula E."/>
            <person name="Henrissat B."/>
            <person name="Kohler A."/>
            <person name="Grigoriev I.V."/>
            <person name="Martin F.M."/>
            <person name="Hacquard S."/>
        </authorList>
    </citation>
    <scope>NUCLEOTIDE SEQUENCE [LARGE SCALE GENOMIC DNA]</scope>
    <source>
        <strain evidence="2 3">MPI-CAGE-CH-0241</strain>
    </source>
</reference>
<gene>
    <name evidence="2" type="ORF">B0T10DRAFT_466109</name>
</gene>
<dbReference type="Proteomes" id="UP000777438">
    <property type="component" value="Unassembled WGS sequence"/>
</dbReference>
<dbReference type="EMBL" id="JAGPYM010000044">
    <property type="protein sequence ID" value="KAH6873844.1"/>
    <property type="molecule type" value="Genomic_DNA"/>
</dbReference>
<accession>A0A9P9AI67</accession>
<organism evidence="2 3">
    <name type="scientific">Thelonectria olida</name>
    <dbReference type="NCBI Taxonomy" id="1576542"/>
    <lineage>
        <taxon>Eukaryota</taxon>
        <taxon>Fungi</taxon>
        <taxon>Dikarya</taxon>
        <taxon>Ascomycota</taxon>
        <taxon>Pezizomycotina</taxon>
        <taxon>Sordariomycetes</taxon>
        <taxon>Hypocreomycetidae</taxon>
        <taxon>Hypocreales</taxon>
        <taxon>Nectriaceae</taxon>
        <taxon>Thelonectria</taxon>
    </lineage>
</organism>
<sequence>MQSITYQDSGEDPSPHPNVVRNTQEDGFIEGELDIRRGKLFIDDLVIRCVYDAKGVPKSVAEDAKEACEEATEVALIMSEDIPEWVVEDVSVRPSQPVTLVTQFPYLEAYSALLCLDCGSCLPPSRRDQERHLRGPSHRLRAPQLAALLNLFAGYRLRVPAEVVPLRCHSLRPARQVEGPAWRTWVLRTFFTETRHCRYFLVAIATAPSEAMAPEMLAAISLPKAAEEEPELFAMLEALGEPLTLIRAPILLPSPPPPLSLEQQL</sequence>
<comment type="caution">
    <text evidence="2">The sequence shown here is derived from an EMBL/GenBank/DDBJ whole genome shotgun (WGS) entry which is preliminary data.</text>
</comment>
<proteinExistence type="predicted"/>
<protein>
    <submittedName>
        <fullName evidence="2">Uncharacterized protein</fullName>
    </submittedName>
</protein>